<organism evidence="4">
    <name type="scientific">Amphimedon queenslandica</name>
    <name type="common">Sponge</name>
    <dbReference type="NCBI Taxonomy" id="400682"/>
    <lineage>
        <taxon>Eukaryota</taxon>
        <taxon>Metazoa</taxon>
        <taxon>Porifera</taxon>
        <taxon>Demospongiae</taxon>
        <taxon>Heteroscleromorpha</taxon>
        <taxon>Haplosclerida</taxon>
        <taxon>Niphatidae</taxon>
        <taxon>Amphimedon</taxon>
    </lineage>
</organism>
<dbReference type="InterPro" id="IPR027806">
    <property type="entry name" value="HARBI1_dom"/>
</dbReference>
<dbReference type="GO" id="GO:0046872">
    <property type="term" value="F:metal ion binding"/>
    <property type="evidence" value="ECO:0007669"/>
    <property type="project" value="UniProtKB-KW"/>
</dbReference>
<dbReference type="STRING" id="400682.A0A1X7VH05"/>
<accession>A0A1X7VH05</accession>
<dbReference type="eggNOG" id="KOG4585">
    <property type="taxonomic scope" value="Eukaryota"/>
</dbReference>
<evidence type="ECO:0000313" key="4">
    <source>
        <dbReference type="EnsemblMetazoa" id="Aqu2.1.39351_001"/>
    </source>
</evidence>
<dbReference type="OrthoDB" id="10061326at2759"/>
<dbReference type="InParanoid" id="A0A1X7VH05"/>
<sequence length="165" mass="18292">MSLSFSFRISPTNVSRIVYETCEAIWFEIQPEYLAAPTSTAYWLKISKDAIDDKHINIQAPPNVGSAYYNYKGFHSIVLLAICDSEYRFILVDIGEAGRQSDGGVLLNSAFGQALETNSLFIPAPSPLPNDSNGQPLPYVIVGDEAFQLKSYMLRSYPGRFVPGK</sequence>
<reference evidence="4" key="1">
    <citation type="submission" date="2017-05" db="UniProtKB">
        <authorList>
            <consortium name="EnsemblMetazoa"/>
        </authorList>
    </citation>
    <scope>IDENTIFICATION</scope>
</reference>
<protein>
    <recommendedName>
        <fullName evidence="3">DDE Tnp4 domain-containing protein</fullName>
    </recommendedName>
</protein>
<evidence type="ECO:0000256" key="1">
    <source>
        <dbReference type="ARBA" id="ARBA00001968"/>
    </source>
</evidence>
<comment type="cofactor">
    <cofactor evidence="1">
        <name>a divalent metal cation</name>
        <dbReference type="ChEBI" id="CHEBI:60240"/>
    </cofactor>
</comment>
<dbReference type="Pfam" id="PF13359">
    <property type="entry name" value="DDE_Tnp_4"/>
    <property type="match status" value="1"/>
</dbReference>
<keyword evidence="2" id="KW-0479">Metal-binding</keyword>
<name>A0A1X7VH05_AMPQE</name>
<dbReference type="AlphaFoldDB" id="A0A1X7VH05"/>
<feature type="domain" description="DDE Tnp4" evidence="3">
    <location>
        <begin position="51"/>
        <end position="158"/>
    </location>
</feature>
<evidence type="ECO:0000259" key="3">
    <source>
        <dbReference type="Pfam" id="PF13359"/>
    </source>
</evidence>
<evidence type="ECO:0000256" key="2">
    <source>
        <dbReference type="ARBA" id="ARBA00022723"/>
    </source>
</evidence>
<proteinExistence type="predicted"/>
<dbReference type="EnsemblMetazoa" id="Aqu2.1.39351_001">
    <property type="protein sequence ID" value="Aqu2.1.39351_001"/>
    <property type="gene ID" value="Aqu2.1.39351"/>
</dbReference>